<reference evidence="1 2" key="1">
    <citation type="journal article" date="2017" name="Sci. Rep.">
        <title>Revealing the Saline Adaptation Strategies of the Halophilic Bacterium Halomonas beimenensis through High-throughput Omics and Transposon Mutagenesis Approaches.</title>
        <authorList>
            <person name="Chen Y.H."/>
            <person name="Lin S.S."/>
            <person name="Shyu Y.T."/>
        </authorList>
    </citation>
    <scope>NUCLEOTIDE SEQUENCE [LARGE SCALE GENOMIC DNA]</scope>
    <source>
        <strain evidence="1 2">NTU-111</strain>
    </source>
</reference>
<dbReference type="EMBL" id="CP021435">
    <property type="protein sequence ID" value="ATJ82226.1"/>
    <property type="molecule type" value="Genomic_DNA"/>
</dbReference>
<protein>
    <submittedName>
        <fullName evidence="1">Uncharacterized protein</fullName>
    </submittedName>
</protein>
<evidence type="ECO:0000313" key="2">
    <source>
        <dbReference type="Proteomes" id="UP000219993"/>
    </source>
</evidence>
<dbReference type="AlphaFoldDB" id="A0A291P5R1"/>
<accession>A0A291P5R1</accession>
<sequence length="76" mass="8668">MLRACAQRMARMRNCARPCRGPMMQAARHGMFMLSTGRRQDMSRRVFAHPALRSPPTPGIHRFANAGLRHDVVRIP</sequence>
<dbReference type="Proteomes" id="UP000219993">
    <property type="component" value="Chromosome"/>
</dbReference>
<name>A0A291P5R1_9GAMM</name>
<organism evidence="1 2">
    <name type="scientific">Halomonas beimenensis</name>
    <dbReference type="NCBI Taxonomy" id="475662"/>
    <lineage>
        <taxon>Bacteria</taxon>
        <taxon>Pseudomonadati</taxon>
        <taxon>Pseudomonadota</taxon>
        <taxon>Gammaproteobacteria</taxon>
        <taxon>Oceanospirillales</taxon>
        <taxon>Halomonadaceae</taxon>
        <taxon>Halomonas</taxon>
    </lineage>
</organism>
<keyword evidence="2" id="KW-1185">Reference proteome</keyword>
<evidence type="ECO:0000313" key="1">
    <source>
        <dbReference type="EMBL" id="ATJ82226.1"/>
    </source>
</evidence>
<dbReference type="KEGG" id="hbe:BEI_1239"/>
<proteinExistence type="predicted"/>
<gene>
    <name evidence="1" type="ORF">BEI_1239</name>
</gene>